<comment type="caution">
    <text evidence="2">The sequence shown here is derived from an EMBL/GenBank/DDBJ whole genome shotgun (WGS) entry which is preliminary data.</text>
</comment>
<name>A0A840WB91_9ACTN</name>
<gene>
    <name evidence="2" type="ORF">HNR07_004561</name>
</gene>
<organism evidence="2 3">
    <name type="scientific">Nocardiopsis metallicus</name>
    <dbReference type="NCBI Taxonomy" id="179819"/>
    <lineage>
        <taxon>Bacteria</taxon>
        <taxon>Bacillati</taxon>
        <taxon>Actinomycetota</taxon>
        <taxon>Actinomycetes</taxon>
        <taxon>Streptosporangiales</taxon>
        <taxon>Nocardiopsidaceae</taxon>
        <taxon>Nocardiopsis</taxon>
    </lineage>
</organism>
<keyword evidence="3" id="KW-1185">Reference proteome</keyword>
<dbReference type="AlphaFoldDB" id="A0A840WB91"/>
<accession>A0A840WB91</accession>
<sequence length="76" mass="8317">MHTHKELLVRRRLRQALHRLLTPTHADPREDRGSFLTEYPVGVALVVAALIIVLGIIANGLENTANAIVAMLPGSQ</sequence>
<proteinExistence type="predicted"/>
<feature type="transmembrane region" description="Helical" evidence="1">
    <location>
        <begin position="39"/>
        <end position="61"/>
    </location>
</feature>
<keyword evidence="1" id="KW-1133">Transmembrane helix</keyword>
<dbReference type="Proteomes" id="UP000579647">
    <property type="component" value="Unassembled WGS sequence"/>
</dbReference>
<evidence type="ECO:0000313" key="2">
    <source>
        <dbReference type="EMBL" id="MBB5493424.1"/>
    </source>
</evidence>
<keyword evidence="1" id="KW-0812">Transmembrane</keyword>
<dbReference type="EMBL" id="JACHDO010000001">
    <property type="protein sequence ID" value="MBB5493424.1"/>
    <property type="molecule type" value="Genomic_DNA"/>
</dbReference>
<protein>
    <submittedName>
        <fullName evidence="2">Uncharacterized protein</fullName>
    </submittedName>
</protein>
<keyword evidence="1" id="KW-0472">Membrane</keyword>
<evidence type="ECO:0000313" key="3">
    <source>
        <dbReference type="Proteomes" id="UP000579647"/>
    </source>
</evidence>
<reference evidence="2 3" key="1">
    <citation type="submission" date="2020-08" db="EMBL/GenBank/DDBJ databases">
        <title>Sequencing the genomes of 1000 actinobacteria strains.</title>
        <authorList>
            <person name="Klenk H.-P."/>
        </authorList>
    </citation>
    <scope>NUCLEOTIDE SEQUENCE [LARGE SCALE GENOMIC DNA]</scope>
    <source>
        <strain evidence="2 3">DSM 44598</strain>
    </source>
</reference>
<dbReference type="RefSeq" id="WP_017567536.1">
    <property type="nucleotide sequence ID" value="NZ_BAAAKM010000111.1"/>
</dbReference>
<evidence type="ECO:0000256" key="1">
    <source>
        <dbReference type="SAM" id="Phobius"/>
    </source>
</evidence>